<keyword evidence="1" id="KW-0812">Transmembrane</keyword>
<evidence type="ECO:0000313" key="2">
    <source>
        <dbReference type="EMBL" id="CAE8701880.1"/>
    </source>
</evidence>
<proteinExistence type="predicted"/>
<gene>
    <name evidence="2" type="ORF">PGLA2088_LOCUS32206</name>
</gene>
<evidence type="ECO:0000313" key="3">
    <source>
        <dbReference type="Proteomes" id="UP000626109"/>
    </source>
</evidence>
<feature type="non-terminal residue" evidence="2">
    <location>
        <position position="169"/>
    </location>
</feature>
<accession>A0A813KIP2</accession>
<name>A0A813KIP2_POLGL</name>
<dbReference type="AlphaFoldDB" id="A0A813KIP2"/>
<protein>
    <submittedName>
        <fullName evidence="2">Uncharacterized protein</fullName>
    </submittedName>
</protein>
<dbReference type="Proteomes" id="UP000626109">
    <property type="component" value="Unassembled WGS sequence"/>
</dbReference>
<comment type="caution">
    <text evidence="2">The sequence shown here is derived from an EMBL/GenBank/DDBJ whole genome shotgun (WGS) entry which is preliminary data.</text>
</comment>
<evidence type="ECO:0000256" key="1">
    <source>
        <dbReference type="SAM" id="Phobius"/>
    </source>
</evidence>
<sequence length="169" mass="18920">MPSLGFAVNNNNNNNNSNNNKSTDNNRLNLRLLRLLLVWAQGRGFLYYGCWFCCYHLLLFVHFCFTTLSNCKVVFVPAQRQQMMFSDLYAMHMPLFVPGARLMARTQQAELDGDTHPAWGQLGARRRRASCRRKGAGEEGVPPPAEDTALAAPFPAALASAWHLGAPHK</sequence>
<organism evidence="2 3">
    <name type="scientific">Polarella glacialis</name>
    <name type="common">Dinoflagellate</name>
    <dbReference type="NCBI Taxonomy" id="89957"/>
    <lineage>
        <taxon>Eukaryota</taxon>
        <taxon>Sar</taxon>
        <taxon>Alveolata</taxon>
        <taxon>Dinophyceae</taxon>
        <taxon>Suessiales</taxon>
        <taxon>Suessiaceae</taxon>
        <taxon>Polarella</taxon>
    </lineage>
</organism>
<keyword evidence="1" id="KW-0472">Membrane</keyword>
<dbReference type="EMBL" id="CAJNNW010029916">
    <property type="protein sequence ID" value="CAE8701880.1"/>
    <property type="molecule type" value="Genomic_DNA"/>
</dbReference>
<keyword evidence="1" id="KW-1133">Transmembrane helix</keyword>
<feature type="transmembrane region" description="Helical" evidence="1">
    <location>
        <begin position="45"/>
        <end position="65"/>
    </location>
</feature>
<reference evidence="2" key="1">
    <citation type="submission" date="2021-02" db="EMBL/GenBank/DDBJ databases">
        <authorList>
            <person name="Dougan E. K."/>
            <person name="Rhodes N."/>
            <person name="Thang M."/>
            <person name="Chan C."/>
        </authorList>
    </citation>
    <scope>NUCLEOTIDE SEQUENCE</scope>
</reference>